<gene>
    <name evidence="2" type="ORF">METZ01_LOCUS445486</name>
</gene>
<accession>A0A382ZAW2</accession>
<name>A0A382ZAW2_9ZZZZ</name>
<sequence>VDKNLALMNIHSVLDVKKRMILKTGHGKKKELYPETIIYSKKSRVKCSGENNDHPLVYYTIPEGGEVVCGYCDIKFRKEENETE</sequence>
<evidence type="ECO:0000259" key="1">
    <source>
        <dbReference type="Pfam" id="PF10276"/>
    </source>
</evidence>
<dbReference type="AlphaFoldDB" id="A0A382ZAW2"/>
<protein>
    <recommendedName>
        <fullName evidence="1">Zinc finger CHCC-type domain-containing protein</fullName>
    </recommendedName>
</protein>
<dbReference type="InterPro" id="IPR019401">
    <property type="entry name" value="Znf_CHCC"/>
</dbReference>
<proteinExistence type="predicted"/>
<feature type="domain" description="Zinc finger CHCC-type" evidence="1">
    <location>
        <begin position="43"/>
        <end position="76"/>
    </location>
</feature>
<organism evidence="2">
    <name type="scientific">marine metagenome</name>
    <dbReference type="NCBI Taxonomy" id="408172"/>
    <lineage>
        <taxon>unclassified sequences</taxon>
        <taxon>metagenomes</taxon>
        <taxon>ecological metagenomes</taxon>
    </lineage>
</organism>
<dbReference type="Pfam" id="PF10276">
    <property type="entry name" value="zf-CHCC"/>
    <property type="match status" value="1"/>
</dbReference>
<evidence type="ECO:0000313" key="2">
    <source>
        <dbReference type="EMBL" id="SVD92632.1"/>
    </source>
</evidence>
<dbReference type="Gene3D" id="2.60.260.40">
    <property type="entry name" value="q5lls5 like domains"/>
    <property type="match status" value="1"/>
</dbReference>
<reference evidence="2" key="1">
    <citation type="submission" date="2018-05" db="EMBL/GenBank/DDBJ databases">
        <authorList>
            <person name="Lanie J.A."/>
            <person name="Ng W.-L."/>
            <person name="Kazmierczak K.M."/>
            <person name="Andrzejewski T.M."/>
            <person name="Davidsen T.M."/>
            <person name="Wayne K.J."/>
            <person name="Tettelin H."/>
            <person name="Glass J.I."/>
            <person name="Rusch D."/>
            <person name="Podicherti R."/>
            <person name="Tsui H.-C.T."/>
            <person name="Winkler M.E."/>
        </authorList>
    </citation>
    <scope>NUCLEOTIDE SEQUENCE</scope>
</reference>
<dbReference type="EMBL" id="UINC01182421">
    <property type="protein sequence ID" value="SVD92632.1"/>
    <property type="molecule type" value="Genomic_DNA"/>
</dbReference>
<feature type="non-terminal residue" evidence="2">
    <location>
        <position position="1"/>
    </location>
</feature>